<evidence type="ECO:0000256" key="1">
    <source>
        <dbReference type="SAM" id="MobiDB-lite"/>
    </source>
</evidence>
<dbReference type="Proteomes" id="UP001623349">
    <property type="component" value="Unassembled WGS sequence"/>
</dbReference>
<dbReference type="EMBL" id="BAAFST010000005">
    <property type="protein sequence ID" value="GAB1290271.1"/>
    <property type="molecule type" value="Genomic_DNA"/>
</dbReference>
<proteinExistence type="predicted"/>
<accession>A0ABQ0ETC1</accession>
<feature type="compositionally biased region" description="Basic and acidic residues" evidence="1">
    <location>
        <begin position="7"/>
        <end position="16"/>
    </location>
</feature>
<name>A0ABQ0ETC1_APOSI</name>
<sequence length="48" mass="5291">MAAGEVVDMRLDRSESRTIMGNEWNPPGKIGSRPCEPEDYLDPSTQPG</sequence>
<evidence type="ECO:0000313" key="3">
    <source>
        <dbReference type="Proteomes" id="UP001623349"/>
    </source>
</evidence>
<protein>
    <submittedName>
        <fullName evidence="2">Uncharacterized protein</fullName>
    </submittedName>
</protein>
<gene>
    <name evidence="2" type="ORF">APTSU1_000550100</name>
</gene>
<reference evidence="2 3" key="1">
    <citation type="submission" date="2024-08" db="EMBL/GenBank/DDBJ databases">
        <title>The draft genome of Apodemus speciosus.</title>
        <authorList>
            <person name="Nabeshima K."/>
            <person name="Suzuki S."/>
            <person name="Onuma M."/>
        </authorList>
    </citation>
    <scope>NUCLEOTIDE SEQUENCE [LARGE SCALE GENOMIC DNA]</scope>
    <source>
        <strain evidence="2">IB14-021</strain>
    </source>
</reference>
<organism evidence="2 3">
    <name type="scientific">Apodemus speciosus</name>
    <name type="common">Large Japanese field mouse</name>
    <dbReference type="NCBI Taxonomy" id="105296"/>
    <lineage>
        <taxon>Eukaryota</taxon>
        <taxon>Metazoa</taxon>
        <taxon>Chordata</taxon>
        <taxon>Craniata</taxon>
        <taxon>Vertebrata</taxon>
        <taxon>Euteleostomi</taxon>
        <taxon>Mammalia</taxon>
        <taxon>Eutheria</taxon>
        <taxon>Euarchontoglires</taxon>
        <taxon>Glires</taxon>
        <taxon>Rodentia</taxon>
        <taxon>Myomorpha</taxon>
        <taxon>Muroidea</taxon>
        <taxon>Muridae</taxon>
        <taxon>Murinae</taxon>
        <taxon>Apodemus</taxon>
    </lineage>
</organism>
<evidence type="ECO:0000313" key="2">
    <source>
        <dbReference type="EMBL" id="GAB1290271.1"/>
    </source>
</evidence>
<comment type="caution">
    <text evidence="2">The sequence shown here is derived from an EMBL/GenBank/DDBJ whole genome shotgun (WGS) entry which is preliminary data.</text>
</comment>
<feature type="region of interest" description="Disordered" evidence="1">
    <location>
        <begin position="1"/>
        <end position="48"/>
    </location>
</feature>
<keyword evidence="3" id="KW-1185">Reference proteome</keyword>